<sequence>MPKPARAASTESPESGGRLAEDSPASVAAMVAALEEDIVLGRLHPRERLIEEELILRFRASRHAIRQALAELDRMGIVARIPNRGALVRSYTRAEVEQLYALRELLETEAARLIPLPPPAQALAELKAVQTRHDAAVAAEDMAAIFRANLAFHRGLFGLCGNAFLADAIEAAAQRAHGIRFLALGGAEEREKARREHHAIIEAIGRRDRDGLIRLCRDHLPASKAAYLRAFGHR</sequence>
<dbReference type="Gene3D" id="1.20.120.530">
    <property type="entry name" value="GntR ligand-binding domain-like"/>
    <property type="match status" value="1"/>
</dbReference>
<dbReference type="Pfam" id="PF00392">
    <property type="entry name" value="GntR"/>
    <property type="match status" value="1"/>
</dbReference>
<comment type="caution">
    <text evidence="6">The sequence shown here is derived from an EMBL/GenBank/DDBJ whole genome shotgun (WGS) entry which is preliminary data.</text>
</comment>
<evidence type="ECO:0000256" key="3">
    <source>
        <dbReference type="ARBA" id="ARBA00023163"/>
    </source>
</evidence>
<keyword evidence="2" id="KW-0238">DNA-binding</keyword>
<dbReference type="SMART" id="SM00895">
    <property type="entry name" value="FCD"/>
    <property type="match status" value="1"/>
</dbReference>
<keyword evidence="1" id="KW-0805">Transcription regulation</keyword>
<organism evidence="6 7">
    <name type="scientific">Roseomonas marmotae</name>
    <dbReference type="NCBI Taxonomy" id="2768161"/>
    <lineage>
        <taxon>Bacteria</taxon>
        <taxon>Pseudomonadati</taxon>
        <taxon>Pseudomonadota</taxon>
        <taxon>Alphaproteobacteria</taxon>
        <taxon>Acetobacterales</taxon>
        <taxon>Roseomonadaceae</taxon>
        <taxon>Roseomonas</taxon>
    </lineage>
</organism>
<accession>A0ABS3KF81</accession>
<dbReference type="InterPro" id="IPR036388">
    <property type="entry name" value="WH-like_DNA-bd_sf"/>
</dbReference>
<dbReference type="PANTHER" id="PTHR43537">
    <property type="entry name" value="TRANSCRIPTIONAL REGULATOR, GNTR FAMILY"/>
    <property type="match status" value="1"/>
</dbReference>
<dbReference type="Gene3D" id="1.10.10.10">
    <property type="entry name" value="Winged helix-like DNA-binding domain superfamily/Winged helix DNA-binding domain"/>
    <property type="match status" value="1"/>
</dbReference>
<feature type="domain" description="HTH gntR-type" evidence="5">
    <location>
        <begin position="24"/>
        <end position="91"/>
    </location>
</feature>
<protein>
    <submittedName>
        <fullName evidence="6">GntR family transcriptional regulator</fullName>
    </submittedName>
</protein>
<proteinExistence type="predicted"/>
<dbReference type="InterPro" id="IPR036390">
    <property type="entry name" value="WH_DNA-bd_sf"/>
</dbReference>
<dbReference type="InterPro" id="IPR000524">
    <property type="entry name" value="Tscrpt_reg_HTH_GntR"/>
</dbReference>
<name>A0ABS3KF81_9PROT</name>
<dbReference type="InterPro" id="IPR011711">
    <property type="entry name" value="GntR_C"/>
</dbReference>
<evidence type="ECO:0000256" key="4">
    <source>
        <dbReference type="SAM" id="MobiDB-lite"/>
    </source>
</evidence>
<dbReference type="SMART" id="SM00345">
    <property type="entry name" value="HTH_GNTR"/>
    <property type="match status" value="1"/>
</dbReference>
<feature type="region of interest" description="Disordered" evidence="4">
    <location>
        <begin position="1"/>
        <end position="22"/>
    </location>
</feature>
<dbReference type="Pfam" id="PF07729">
    <property type="entry name" value="FCD"/>
    <property type="match status" value="1"/>
</dbReference>
<dbReference type="SUPFAM" id="SSF46785">
    <property type="entry name" value="Winged helix' DNA-binding domain"/>
    <property type="match status" value="1"/>
</dbReference>
<dbReference type="PROSITE" id="PS50949">
    <property type="entry name" value="HTH_GNTR"/>
    <property type="match status" value="1"/>
</dbReference>
<dbReference type="PANTHER" id="PTHR43537:SF49">
    <property type="entry name" value="TRANSCRIPTIONAL REGULATORY PROTEIN"/>
    <property type="match status" value="1"/>
</dbReference>
<dbReference type="InterPro" id="IPR008920">
    <property type="entry name" value="TF_FadR/GntR_C"/>
</dbReference>
<keyword evidence="7" id="KW-1185">Reference proteome</keyword>
<gene>
    <name evidence="6" type="ORF">IAI60_10340</name>
</gene>
<evidence type="ECO:0000313" key="6">
    <source>
        <dbReference type="EMBL" id="MBO1075006.1"/>
    </source>
</evidence>
<evidence type="ECO:0000259" key="5">
    <source>
        <dbReference type="PROSITE" id="PS50949"/>
    </source>
</evidence>
<keyword evidence="3" id="KW-0804">Transcription</keyword>
<evidence type="ECO:0000256" key="2">
    <source>
        <dbReference type="ARBA" id="ARBA00023125"/>
    </source>
</evidence>
<dbReference type="RefSeq" id="WP_207446926.1">
    <property type="nucleotide sequence ID" value="NZ_CP061091.1"/>
</dbReference>
<dbReference type="SUPFAM" id="SSF48008">
    <property type="entry name" value="GntR ligand-binding domain-like"/>
    <property type="match status" value="1"/>
</dbReference>
<reference evidence="6 7" key="1">
    <citation type="submission" date="2020-09" db="EMBL/GenBank/DDBJ databases">
        <title>Roseomonas.</title>
        <authorList>
            <person name="Zhu W."/>
        </authorList>
    </citation>
    <scope>NUCLEOTIDE SEQUENCE [LARGE SCALE GENOMIC DNA]</scope>
    <source>
        <strain evidence="6 7">1311</strain>
    </source>
</reference>
<evidence type="ECO:0000313" key="7">
    <source>
        <dbReference type="Proteomes" id="UP001518990"/>
    </source>
</evidence>
<dbReference type="EMBL" id="JACTNF010000009">
    <property type="protein sequence ID" value="MBO1075006.1"/>
    <property type="molecule type" value="Genomic_DNA"/>
</dbReference>
<evidence type="ECO:0000256" key="1">
    <source>
        <dbReference type="ARBA" id="ARBA00023015"/>
    </source>
</evidence>
<dbReference type="Proteomes" id="UP001518990">
    <property type="component" value="Unassembled WGS sequence"/>
</dbReference>